<protein>
    <submittedName>
        <fullName evidence="1">Uncharacterized protein</fullName>
    </submittedName>
</protein>
<gene>
    <name evidence="1" type="ORF">NYM_LOCUS21477</name>
</gene>
<name>A0A5K1EET8_9MAGN</name>
<accession>A0A5K1EET8</accession>
<reference evidence="1" key="1">
    <citation type="submission" date="2019-09" db="EMBL/GenBank/DDBJ databases">
        <authorList>
            <person name="Zhang L."/>
        </authorList>
    </citation>
    <scope>NUCLEOTIDE SEQUENCE</scope>
</reference>
<organism evidence="1">
    <name type="scientific">Nymphaea colorata</name>
    <name type="common">pocket water lily</name>
    <dbReference type="NCBI Taxonomy" id="210225"/>
    <lineage>
        <taxon>Eukaryota</taxon>
        <taxon>Viridiplantae</taxon>
        <taxon>Streptophyta</taxon>
        <taxon>Embryophyta</taxon>
        <taxon>Tracheophyta</taxon>
        <taxon>Spermatophyta</taxon>
        <taxon>Magnoliopsida</taxon>
        <taxon>Nymphaeales</taxon>
        <taxon>Nymphaeaceae</taxon>
        <taxon>Nymphaea</taxon>
    </lineage>
</organism>
<dbReference type="EMBL" id="LR721784">
    <property type="protein sequence ID" value="VVW49167.1"/>
    <property type="molecule type" value="Genomic_DNA"/>
</dbReference>
<evidence type="ECO:0000313" key="1">
    <source>
        <dbReference type="EMBL" id="VVW49167.1"/>
    </source>
</evidence>
<proteinExistence type="predicted"/>
<sequence length="14" mass="1796">MSWKSSWRSNRRKS</sequence>